<reference evidence="1 2" key="1">
    <citation type="journal article" date="2019" name="Int. J. Syst. Evol. Microbiol.">
        <title>The Global Catalogue of Microorganisms (GCM) 10K type strain sequencing project: providing services to taxonomists for standard genome sequencing and annotation.</title>
        <authorList>
            <consortium name="The Broad Institute Genomics Platform"/>
            <consortium name="The Broad Institute Genome Sequencing Center for Infectious Disease"/>
            <person name="Wu L."/>
            <person name="Ma J."/>
        </authorList>
    </citation>
    <scope>NUCLEOTIDE SEQUENCE [LARGE SCALE GENOMIC DNA]</scope>
    <source>
        <strain evidence="1 2">JCM 15478</strain>
    </source>
</reference>
<organism evidence="1 2">
    <name type="scientific">Streptomyces albiaxialis</name>
    <dbReference type="NCBI Taxonomy" id="329523"/>
    <lineage>
        <taxon>Bacteria</taxon>
        <taxon>Bacillati</taxon>
        <taxon>Actinomycetota</taxon>
        <taxon>Actinomycetes</taxon>
        <taxon>Kitasatosporales</taxon>
        <taxon>Streptomycetaceae</taxon>
        <taxon>Streptomyces</taxon>
    </lineage>
</organism>
<comment type="caution">
    <text evidence="1">The sequence shown here is derived from an EMBL/GenBank/DDBJ whole genome shotgun (WGS) entry which is preliminary data.</text>
</comment>
<evidence type="ECO:0008006" key="3">
    <source>
        <dbReference type="Google" id="ProtNLM"/>
    </source>
</evidence>
<dbReference type="EMBL" id="BAAAPE010000039">
    <property type="protein sequence ID" value="GAA2105666.1"/>
    <property type="molecule type" value="Genomic_DNA"/>
</dbReference>
<sequence>MNSQSVATRQAVAVLGAHGGAGVTTVTAFLDPATTGNAIELTPGSQLPLYYMPVLVAQSTAFGMKRAAEMLGNWHPDLPRPWLVVVRDAPMAPPRPAKYRLRAIGSRVLGVAEVPYLYRLRGVDSPAEALEYRAVSRAAERLRRRFNLPK</sequence>
<protein>
    <recommendedName>
        <fullName evidence="3">ATP/GTP-binding protein</fullName>
    </recommendedName>
</protein>
<keyword evidence="2" id="KW-1185">Reference proteome</keyword>
<dbReference type="Proteomes" id="UP001500016">
    <property type="component" value="Unassembled WGS sequence"/>
</dbReference>
<evidence type="ECO:0000313" key="2">
    <source>
        <dbReference type="Proteomes" id="UP001500016"/>
    </source>
</evidence>
<gene>
    <name evidence="1" type="ORF">GCM10009801_81880</name>
</gene>
<proteinExistence type="predicted"/>
<name>A0ABN2X5K1_9ACTN</name>
<evidence type="ECO:0000313" key="1">
    <source>
        <dbReference type="EMBL" id="GAA2105666.1"/>
    </source>
</evidence>
<accession>A0ABN2X5K1</accession>